<protein>
    <submittedName>
        <fullName evidence="2">Uncharacterized protein</fullName>
    </submittedName>
</protein>
<evidence type="ECO:0000313" key="3">
    <source>
        <dbReference type="Proteomes" id="UP000275267"/>
    </source>
</evidence>
<keyword evidence="1" id="KW-1133">Transmembrane helix</keyword>
<dbReference type="AlphaFoldDB" id="A0A3L6QK17"/>
<evidence type="ECO:0000313" key="2">
    <source>
        <dbReference type="EMBL" id="RLM80968.1"/>
    </source>
</evidence>
<keyword evidence="3" id="KW-1185">Reference proteome</keyword>
<organism evidence="2 3">
    <name type="scientific">Panicum miliaceum</name>
    <name type="common">Proso millet</name>
    <name type="synonym">Broomcorn millet</name>
    <dbReference type="NCBI Taxonomy" id="4540"/>
    <lineage>
        <taxon>Eukaryota</taxon>
        <taxon>Viridiplantae</taxon>
        <taxon>Streptophyta</taxon>
        <taxon>Embryophyta</taxon>
        <taxon>Tracheophyta</taxon>
        <taxon>Spermatophyta</taxon>
        <taxon>Magnoliopsida</taxon>
        <taxon>Liliopsida</taxon>
        <taxon>Poales</taxon>
        <taxon>Poaceae</taxon>
        <taxon>PACMAD clade</taxon>
        <taxon>Panicoideae</taxon>
        <taxon>Panicodae</taxon>
        <taxon>Paniceae</taxon>
        <taxon>Panicinae</taxon>
        <taxon>Panicum</taxon>
        <taxon>Panicum sect. Panicum</taxon>
    </lineage>
</organism>
<gene>
    <name evidence="2" type="ORF">C2845_PM12G10380</name>
</gene>
<name>A0A3L6QK17_PANMI</name>
<dbReference type="EMBL" id="PQIB02000012">
    <property type="protein sequence ID" value="RLM80968.1"/>
    <property type="molecule type" value="Genomic_DNA"/>
</dbReference>
<sequence>MPVIDMEIPAATPCPPGSCGAAADWKISTLLLLPAAWLTPGCGGFVFRASNVIVFFYPVFTWIRLGRCSLEHILRAAMVL</sequence>
<accession>A0A3L6QK17</accession>
<reference evidence="3" key="1">
    <citation type="journal article" date="2019" name="Nat. Commun.">
        <title>The genome of broomcorn millet.</title>
        <authorList>
            <person name="Zou C."/>
            <person name="Miki D."/>
            <person name="Li D."/>
            <person name="Tang Q."/>
            <person name="Xiao L."/>
            <person name="Rajput S."/>
            <person name="Deng P."/>
            <person name="Jia W."/>
            <person name="Huang R."/>
            <person name="Zhang M."/>
            <person name="Sun Y."/>
            <person name="Hu J."/>
            <person name="Fu X."/>
            <person name="Schnable P.S."/>
            <person name="Li F."/>
            <person name="Zhang H."/>
            <person name="Feng B."/>
            <person name="Zhu X."/>
            <person name="Liu R."/>
            <person name="Schnable J.C."/>
            <person name="Zhu J.-K."/>
            <person name="Zhang H."/>
        </authorList>
    </citation>
    <scope>NUCLEOTIDE SEQUENCE [LARGE SCALE GENOMIC DNA]</scope>
</reference>
<proteinExistence type="predicted"/>
<dbReference type="Proteomes" id="UP000275267">
    <property type="component" value="Unassembled WGS sequence"/>
</dbReference>
<comment type="caution">
    <text evidence="2">The sequence shown here is derived from an EMBL/GenBank/DDBJ whole genome shotgun (WGS) entry which is preliminary data.</text>
</comment>
<keyword evidence="1" id="KW-0812">Transmembrane</keyword>
<evidence type="ECO:0000256" key="1">
    <source>
        <dbReference type="SAM" id="Phobius"/>
    </source>
</evidence>
<keyword evidence="1" id="KW-0472">Membrane</keyword>
<feature type="transmembrane region" description="Helical" evidence="1">
    <location>
        <begin position="45"/>
        <end position="65"/>
    </location>
</feature>